<dbReference type="Proteomes" id="UP000092746">
    <property type="component" value="Unassembled WGS sequence"/>
</dbReference>
<evidence type="ECO:0000256" key="3">
    <source>
        <dbReference type="ARBA" id="ARBA00022692"/>
    </source>
</evidence>
<feature type="transmembrane region" description="Helical" evidence="7">
    <location>
        <begin position="319"/>
        <end position="345"/>
    </location>
</feature>
<evidence type="ECO:0000256" key="7">
    <source>
        <dbReference type="SAM" id="Phobius"/>
    </source>
</evidence>
<evidence type="ECO:0000313" key="11">
    <source>
        <dbReference type="Proteomes" id="UP000092746"/>
    </source>
</evidence>
<organism evidence="10 11">
    <name type="scientific">Aggregatibacter aphrophilus</name>
    <name type="common">Haemophilus aphrophilus</name>
    <dbReference type="NCBI Taxonomy" id="732"/>
    <lineage>
        <taxon>Bacteria</taxon>
        <taxon>Pseudomonadati</taxon>
        <taxon>Pseudomonadota</taxon>
        <taxon>Gammaproteobacteria</taxon>
        <taxon>Pasteurellales</taxon>
        <taxon>Pasteurellaceae</taxon>
        <taxon>Aggregatibacter</taxon>
    </lineage>
</organism>
<feature type="domain" description="ABC3 transporter permease C-terminal" evidence="8">
    <location>
        <begin position="323"/>
        <end position="437"/>
    </location>
</feature>
<evidence type="ECO:0000259" key="9">
    <source>
        <dbReference type="Pfam" id="PF12704"/>
    </source>
</evidence>
<dbReference type="AlphaFoldDB" id="A0AAP7L403"/>
<evidence type="ECO:0000256" key="2">
    <source>
        <dbReference type="ARBA" id="ARBA00022475"/>
    </source>
</evidence>
<name>A0AAP7L403_AGGAP</name>
<accession>A0AAP7L403</accession>
<dbReference type="InterPro" id="IPR050250">
    <property type="entry name" value="Macrolide_Exporter_MacB"/>
</dbReference>
<evidence type="ECO:0000313" key="10">
    <source>
        <dbReference type="EMBL" id="OBY53834.1"/>
    </source>
</evidence>
<feature type="domain" description="MacB-like periplasmic core" evidence="9">
    <location>
        <begin position="18"/>
        <end position="249"/>
    </location>
</feature>
<keyword evidence="2" id="KW-1003">Cell membrane</keyword>
<evidence type="ECO:0000256" key="1">
    <source>
        <dbReference type="ARBA" id="ARBA00004651"/>
    </source>
</evidence>
<dbReference type="RefSeq" id="WP_065294872.1">
    <property type="nucleotide sequence ID" value="NZ_MAQE01000002.1"/>
</dbReference>
<dbReference type="EMBL" id="MAQE01000002">
    <property type="protein sequence ID" value="OBY53834.1"/>
    <property type="molecule type" value="Genomic_DNA"/>
</dbReference>
<sequence>MLVRMLFQSWRYGLKRKLLAIVTIFLAAGLISALLAVSIDIGDKMAKELKSYGANILVEPASSAVLPDDVSGRSSLATQDFLDEKELPNVKDIFWRNNIVGFAPLLSTQVKASVANGVENDVSILGTFFDHNIPVPDEEDYHTGQKIISPYWQVEGEWVDDAANDANDAFGEQIPALLGAQLAKQQQWKIGDVITLSYQAEESASPQHITTIVKGIVKTGGTEEQQLILPLSAVQKLLGLEGKVQAIKVSALTVPENDLSRKARANVDGLAAEEYDRWYCTAYVSSISHQLEEAISGAIVRPIWQVAASEGVVIEKIQLLLAVVTLAALIAAAMGIASLMTTTIIERSKEIGLMKALGAYQWQIVLLFYCEAIISGLIGGILGCVAGWGLARFIGATLFGAPLSFAWIVIPCVLVLSILIAVIGAWFPAHRIARLYPIEVLYGRQ</sequence>
<feature type="transmembrane region" description="Helical" evidence="7">
    <location>
        <begin position="403"/>
        <end position="427"/>
    </location>
</feature>
<gene>
    <name evidence="10" type="ORF">BBB52_02770</name>
</gene>
<dbReference type="Pfam" id="PF02687">
    <property type="entry name" value="FtsX"/>
    <property type="match status" value="1"/>
</dbReference>
<comment type="caution">
    <text evidence="10">The sequence shown here is derived from an EMBL/GenBank/DDBJ whole genome shotgun (WGS) entry which is preliminary data.</text>
</comment>
<proteinExistence type="inferred from homology"/>
<dbReference type="PANTHER" id="PTHR30572">
    <property type="entry name" value="MEMBRANE COMPONENT OF TRANSPORTER-RELATED"/>
    <property type="match status" value="1"/>
</dbReference>
<dbReference type="GO" id="GO:0005886">
    <property type="term" value="C:plasma membrane"/>
    <property type="evidence" value="ECO:0007669"/>
    <property type="project" value="UniProtKB-SubCell"/>
</dbReference>
<keyword evidence="4 7" id="KW-1133">Transmembrane helix</keyword>
<evidence type="ECO:0000256" key="5">
    <source>
        <dbReference type="ARBA" id="ARBA00023136"/>
    </source>
</evidence>
<comment type="similarity">
    <text evidence="6">Belongs to the ABC-4 integral membrane protein family.</text>
</comment>
<comment type="subcellular location">
    <subcellularLocation>
        <location evidence="1">Cell membrane</location>
        <topology evidence="1">Multi-pass membrane protein</topology>
    </subcellularLocation>
</comment>
<feature type="transmembrane region" description="Helical" evidence="7">
    <location>
        <begin position="366"/>
        <end position="391"/>
    </location>
</feature>
<evidence type="ECO:0000256" key="4">
    <source>
        <dbReference type="ARBA" id="ARBA00022989"/>
    </source>
</evidence>
<keyword evidence="5 7" id="KW-0472">Membrane</keyword>
<dbReference type="PANTHER" id="PTHR30572:SF4">
    <property type="entry name" value="ABC TRANSPORTER PERMEASE YTRF"/>
    <property type="match status" value="1"/>
</dbReference>
<protein>
    <submittedName>
        <fullName evidence="10">ABC transporter permease</fullName>
    </submittedName>
</protein>
<dbReference type="InterPro" id="IPR025857">
    <property type="entry name" value="MacB_PCD"/>
</dbReference>
<dbReference type="InterPro" id="IPR003838">
    <property type="entry name" value="ABC3_permease_C"/>
</dbReference>
<evidence type="ECO:0000256" key="6">
    <source>
        <dbReference type="ARBA" id="ARBA00038076"/>
    </source>
</evidence>
<keyword evidence="3 7" id="KW-0812">Transmembrane</keyword>
<dbReference type="Pfam" id="PF12704">
    <property type="entry name" value="MacB_PCD"/>
    <property type="match status" value="1"/>
</dbReference>
<evidence type="ECO:0000259" key="8">
    <source>
        <dbReference type="Pfam" id="PF02687"/>
    </source>
</evidence>
<dbReference type="GO" id="GO:0022857">
    <property type="term" value="F:transmembrane transporter activity"/>
    <property type="evidence" value="ECO:0007669"/>
    <property type="project" value="TreeGrafter"/>
</dbReference>
<reference evidence="10 11" key="1">
    <citation type="submission" date="2016-06" db="EMBL/GenBank/DDBJ databases">
        <title>Simultaneous identification of Haemophilus influenzae and Haemophilus haemolyticus using TaqMan real-time PCR.</title>
        <authorList>
            <person name="Price E.P."/>
            <person name="Sarovich D.S."/>
            <person name="Harris T."/>
            <person name="Spargo J.C."/>
            <person name="Nosworthy E."/>
            <person name="Beissbarth J."/>
            <person name="Smith-Vaughan H."/>
        </authorList>
    </citation>
    <scope>NUCLEOTIDE SEQUENCE [LARGE SCALE GENOMIC DNA]</scope>
    <source>
        <strain evidence="10 11">ATCC 7901</strain>
    </source>
</reference>